<keyword evidence="2 3" id="KW-0040">ANK repeat</keyword>
<name>A0A0V0QLK3_PSEPJ</name>
<evidence type="ECO:0000256" key="1">
    <source>
        <dbReference type="ARBA" id="ARBA00022737"/>
    </source>
</evidence>
<dbReference type="OrthoDB" id="194358at2759"/>
<gene>
    <name evidence="4" type="ORF">PPERSA_10203</name>
</gene>
<evidence type="ECO:0000256" key="3">
    <source>
        <dbReference type="PROSITE-ProRule" id="PRU00023"/>
    </source>
</evidence>
<evidence type="ECO:0000256" key="2">
    <source>
        <dbReference type="ARBA" id="ARBA00023043"/>
    </source>
</evidence>
<dbReference type="EMBL" id="LDAU01000144">
    <property type="protein sequence ID" value="KRX03122.1"/>
    <property type="molecule type" value="Genomic_DNA"/>
</dbReference>
<organism evidence="4 5">
    <name type="scientific">Pseudocohnilembus persalinus</name>
    <name type="common">Ciliate</name>
    <dbReference type="NCBI Taxonomy" id="266149"/>
    <lineage>
        <taxon>Eukaryota</taxon>
        <taxon>Sar</taxon>
        <taxon>Alveolata</taxon>
        <taxon>Ciliophora</taxon>
        <taxon>Intramacronucleata</taxon>
        <taxon>Oligohymenophorea</taxon>
        <taxon>Scuticociliatia</taxon>
        <taxon>Philasterida</taxon>
        <taxon>Pseudocohnilembidae</taxon>
        <taxon>Pseudocohnilembus</taxon>
    </lineage>
</organism>
<protein>
    <submittedName>
        <fullName evidence="4">Ankyrin repeat-containing domain</fullName>
    </submittedName>
</protein>
<keyword evidence="5" id="KW-1185">Reference proteome</keyword>
<dbReference type="Gene3D" id="1.25.40.20">
    <property type="entry name" value="Ankyrin repeat-containing domain"/>
    <property type="match status" value="1"/>
</dbReference>
<accession>A0A0V0QLK3</accession>
<evidence type="ECO:0000313" key="4">
    <source>
        <dbReference type="EMBL" id="KRX03122.1"/>
    </source>
</evidence>
<dbReference type="Proteomes" id="UP000054937">
    <property type="component" value="Unassembled WGS sequence"/>
</dbReference>
<dbReference type="InParanoid" id="A0A0V0QLK3"/>
<keyword evidence="1" id="KW-0677">Repeat</keyword>
<dbReference type="SUPFAM" id="SSF48403">
    <property type="entry name" value="Ankyrin repeat"/>
    <property type="match status" value="1"/>
</dbReference>
<feature type="repeat" description="ANK" evidence="3">
    <location>
        <begin position="154"/>
        <end position="186"/>
    </location>
</feature>
<dbReference type="PROSITE" id="PS50297">
    <property type="entry name" value="ANK_REP_REGION"/>
    <property type="match status" value="1"/>
</dbReference>
<comment type="caution">
    <text evidence="4">The sequence shown here is derived from an EMBL/GenBank/DDBJ whole genome shotgun (WGS) entry which is preliminary data.</text>
</comment>
<dbReference type="PANTHER" id="PTHR24171">
    <property type="entry name" value="ANKYRIN REPEAT DOMAIN-CONTAINING PROTEIN 39-RELATED"/>
    <property type="match status" value="1"/>
</dbReference>
<reference evidence="4 5" key="1">
    <citation type="journal article" date="2015" name="Sci. Rep.">
        <title>Genome of the facultative scuticociliatosis pathogen Pseudocohnilembus persalinus provides insight into its virulence through horizontal gene transfer.</title>
        <authorList>
            <person name="Xiong J."/>
            <person name="Wang G."/>
            <person name="Cheng J."/>
            <person name="Tian M."/>
            <person name="Pan X."/>
            <person name="Warren A."/>
            <person name="Jiang C."/>
            <person name="Yuan D."/>
            <person name="Miao W."/>
        </authorList>
    </citation>
    <scope>NUCLEOTIDE SEQUENCE [LARGE SCALE GENOMIC DNA]</scope>
    <source>
        <strain evidence="4">36N120E</strain>
    </source>
</reference>
<dbReference type="InterPro" id="IPR036770">
    <property type="entry name" value="Ankyrin_rpt-contain_sf"/>
</dbReference>
<dbReference type="PROSITE" id="PS50088">
    <property type="entry name" value="ANK_REPEAT"/>
    <property type="match status" value="1"/>
</dbReference>
<sequence>MEEMDPLARSNTFSYSEIEINPYEVLNLDENKQDTNQFLQQSKSNFRNLISNEKMPYYQRRKIALARQILMKPKEYKRVNGKFVYKYIENIFHDAIQCDFKKLVPQLQQEIEQKLEVKDERDQGLLYLATQPGYKIMILYLLQKGININQTQSTGSTPLHIACFNGHVSCIDILLLNGADMNIKNNFGNLPLEEAYAPKQNKINDLFNKYEFLRNNNKIYQQIHDLRQKQLISLAYTMYNAEGEDVGIFIQPNYNNNPKQKQKLIYAMNNPRYVNTVYHGTKLQYLEAILKNGLLTPKERGQDKLESCKIQLGSTVRNVKDWANAIFVTKSPYYASQKIYTDYFEVQNIINQEKVDQNYFLILQCAVQQNDIGQENVYTSWKHTMGSYDLVPGEPELVEYRVTDSTKILVTGIYFFNKDYLKKINDCQLSMELLNEKGKIDGIYTDNNNTHKVSIKYWELCLMGHRLEQKADNAYECDVCGIKEKSCYHCGKCLFTRCQKCYKARKLL</sequence>
<dbReference type="InterPro" id="IPR002110">
    <property type="entry name" value="Ankyrin_rpt"/>
</dbReference>
<dbReference type="SMART" id="SM00248">
    <property type="entry name" value="ANK"/>
    <property type="match status" value="2"/>
</dbReference>
<dbReference type="AlphaFoldDB" id="A0A0V0QLK3"/>
<dbReference type="Pfam" id="PF12796">
    <property type="entry name" value="Ank_2"/>
    <property type="match status" value="1"/>
</dbReference>
<proteinExistence type="predicted"/>
<evidence type="ECO:0000313" key="5">
    <source>
        <dbReference type="Proteomes" id="UP000054937"/>
    </source>
</evidence>